<accession>A0A443YIS1</accession>
<dbReference type="RefSeq" id="WP_113649293.1">
    <property type="nucleotide sequence ID" value="NZ_QMHN01000009.1"/>
</dbReference>
<dbReference type="OrthoDB" id="1108826at2"/>
<dbReference type="NCBIfam" id="TIGR03519">
    <property type="entry name" value="T9SS_PorP_fam"/>
    <property type="match status" value="1"/>
</dbReference>
<dbReference type="Pfam" id="PF11751">
    <property type="entry name" value="PorP_SprF"/>
    <property type="match status" value="1"/>
</dbReference>
<keyword evidence="2" id="KW-1185">Reference proteome</keyword>
<name>A0A443YIS1_9SPHI</name>
<gene>
    <name evidence="1" type="ORF">DPV69_20420</name>
</gene>
<dbReference type="InterPro" id="IPR019861">
    <property type="entry name" value="PorP/SprF_Bacteroidetes"/>
</dbReference>
<dbReference type="EMBL" id="SAYW01000009">
    <property type="protein sequence ID" value="RWU03642.1"/>
    <property type="molecule type" value="Genomic_DNA"/>
</dbReference>
<protein>
    <submittedName>
        <fullName evidence="1">Type IX secretion system membrane protein PorP/SprF</fullName>
    </submittedName>
</protein>
<dbReference type="Proteomes" id="UP000284120">
    <property type="component" value="Unassembled WGS sequence"/>
</dbReference>
<evidence type="ECO:0000313" key="2">
    <source>
        <dbReference type="Proteomes" id="UP000284120"/>
    </source>
</evidence>
<reference evidence="1 2" key="1">
    <citation type="submission" date="2018-06" db="EMBL/GenBank/DDBJ databases">
        <title>Pedobacter endophyticus sp. nov., an endophytic bacterium isolated from a leaf of Triticum aestivum.</title>
        <authorList>
            <person name="Zhang L."/>
        </authorList>
    </citation>
    <scope>NUCLEOTIDE SEQUENCE [LARGE SCALE GENOMIC DNA]</scope>
    <source>
        <strain evidence="1 2">CM134L-2</strain>
    </source>
</reference>
<comment type="caution">
    <text evidence="1">The sequence shown here is derived from an EMBL/GenBank/DDBJ whole genome shotgun (WGS) entry which is preliminary data.</text>
</comment>
<proteinExistence type="predicted"/>
<organism evidence="1 2">
    <name type="scientific">Pedobacter chitinilyticus</name>
    <dbReference type="NCBI Taxonomy" id="2233776"/>
    <lineage>
        <taxon>Bacteria</taxon>
        <taxon>Pseudomonadati</taxon>
        <taxon>Bacteroidota</taxon>
        <taxon>Sphingobacteriia</taxon>
        <taxon>Sphingobacteriales</taxon>
        <taxon>Sphingobacteriaceae</taxon>
        <taxon>Pedobacter</taxon>
    </lineage>
</organism>
<evidence type="ECO:0000313" key="1">
    <source>
        <dbReference type="EMBL" id="RWU03642.1"/>
    </source>
</evidence>
<sequence>MKTKQTTYIIIAAILFFVSSELKAQVSPPMSMYYLNEYLYNPAAAGKRQGLNVGLSYKNNLTGSNGQSVANTITVDYGLGKNGFGLSVVTDKDGLLNVNRFSASYAYNVKTSETGNLRFGLSAGVSSLKVNMSDIIGDGTDIIPQEFNEQGYIFDGDLGVNYEDGKLSLSAVAPNLRSLIYSENVNDGYNYTTFYAAAAYQVLDGPIKLTPKVLYRGLDGYDSVIDVGVNAQFAEDKFNLLAFYHSSNSFSFGMGFNILKKYQMQASYSLPINNNLKKYTYGGVELGLKVNLSK</sequence>
<dbReference type="AlphaFoldDB" id="A0A443YIS1"/>